<accession>A0ABW3MQS2</accession>
<feature type="region of interest" description="Disordered" evidence="1">
    <location>
        <begin position="40"/>
        <end position="59"/>
    </location>
</feature>
<evidence type="ECO:0000256" key="1">
    <source>
        <dbReference type="SAM" id="MobiDB-lite"/>
    </source>
</evidence>
<dbReference type="Gene3D" id="3.40.50.10490">
    <property type="entry name" value="Glucose-6-phosphate isomerase like protein, domain 1"/>
    <property type="match status" value="1"/>
</dbReference>
<comment type="caution">
    <text evidence="2">The sequence shown here is derived from an EMBL/GenBank/DDBJ whole genome shotgun (WGS) entry which is preliminary data.</text>
</comment>
<evidence type="ECO:0000313" key="3">
    <source>
        <dbReference type="Proteomes" id="UP001597045"/>
    </source>
</evidence>
<reference evidence="3" key="1">
    <citation type="journal article" date="2019" name="Int. J. Syst. Evol. Microbiol.">
        <title>The Global Catalogue of Microorganisms (GCM) 10K type strain sequencing project: providing services to taxonomists for standard genome sequencing and annotation.</title>
        <authorList>
            <consortium name="The Broad Institute Genomics Platform"/>
            <consortium name="The Broad Institute Genome Sequencing Center for Infectious Disease"/>
            <person name="Wu L."/>
            <person name="Ma J."/>
        </authorList>
    </citation>
    <scope>NUCLEOTIDE SEQUENCE [LARGE SCALE GENOMIC DNA]</scope>
    <source>
        <strain evidence="3">JCM 31486</strain>
    </source>
</reference>
<gene>
    <name evidence="2" type="ORF">ACFQ1S_42870</name>
</gene>
<name>A0ABW3MQS2_9PSEU</name>
<feature type="non-terminal residue" evidence="2">
    <location>
        <position position="1"/>
    </location>
</feature>
<dbReference type="EMBL" id="JBHTIS010003905">
    <property type="protein sequence ID" value="MFD1051830.1"/>
    <property type="molecule type" value="Genomic_DNA"/>
</dbReference>
<dbReference type="SUPFAM" id="SSF53697">
    <property type="entry name" value="SIS domain"/>
    <property type="match status" value="1"/>
</dbReference>
<sequence length="59" mass="5993">GSAAADIPASSRITLPETAEEVAPILEVLPLQSLALGLSVARGGDPDNPRGLSKVTRTL</sequence>
<proteinExistence type="predicted"/>
<evidence type="ECO:0000313" key="2">
    <source>
        <dbReference type="EMBL" id="MFD1051830.1"/>
    </source>
</evidence>
<dbReference type="InterPro" id="IPR046348">
    <property type="entry name" value="SIS_dom_sf"/>
</dbReference>
<keyword evidence="3" id="KW-1185">Reference proteome</keyword>
<organism evidence="2 3">
    <name type="scientific">Kibdelosporangium lantanae</name>
    <dbReference type="NCBI Taxonomy" id="1497396"/>
    <lineage>
        <taxon>Bacteria</taxon>
        <taxon>Bacillati</taxon>
        <taxon>Actinomycetota</taxon>
        <taxon>Actinomycetes</taxon>
        <taxon>Pseudonocardiales</taxon>
        <taxon>Pseudonocardiaceae</taxon>
        <taxon>Kibdelosporangium</taxon>
    </lineage>
</organism>
<protein>
    <submittedName>
        <fullName evidence="2">Glucosamine-6-phosphate deaminase</fullName>
    </submittedName>
</protein>
<dbReference type="Proteomes" id="UP001597045">
    <property type="component" value="Unassembled WGS sequence"/>
</dbReference>